<dbReference type="PANTHER" id="PTHR24276">
    <property type="entry name" value="POLYSERASE-RELATED"/>
    <property type="match status" value="1"/>
</dbReference>
<dbReference type="GO" id="GO:0005576">
    <property type="term" value="C:extracellular region"/>
    <property type="evidence" value="ECO:0007669"/>
    <property type="project" value="UniProtKB-SubCell"/>
</dbReference>
<dbReference type="PROSITE" id="PS00134">
    <property type="entry name" value="TRYPSIN_HIS"/>
    <property type="match status" value="1"/>
</dbReference>
<keyword evidence="9" id="KW-1015">Disulfide bond</keyword>
<dbReference type="InterPro" id="IPR050430">
    <property type="entry name" value="Peptidase_S1"/>
</dbReference>
<keyword evidence="3" id="KW-0964">Secreted</keyword>
<evidence type="ECO:0000256" key="7">
    <source>
        <dbReference type="ARBA" id="ARBA00022825"/>
    </source>
</evidence>
<keyword evidence="8" id="KW-0865">Zymogen</keyword>
<evidence type="ECO:0000256" key="1">
    <source>
        <dbReference type="ARBA" id="ARBA00004613"/>
    </source>
</evidence>
<dbReference type="PRINTS" id="PR00722">
    <property type="entry name" value="CHYMOTRYPSIN"/>
</dbReference>
<dbReference type="CDD" id="cd00190">
    <property type="entry name" value="Tryp_SPc"/>
    <property type="match status" value="1"/>
</dbReference>
<dbReference type="InterPro" id="IPR001254">
    <property type="entry name" value="Trypsin_dom"/>
</dbReference>
<proteinExistence type="evidence at transcript level"/>
<evidence type="ECO:0000256" key="6">
    <source>
        <dbReference type="ARBA" id="ARBA00022801"/>
    </source>
</evidence>
<keyword evidence="5 11" id="KW-0732">Signal</keyword>
<evidence type="ECO:0000256" key="9">
    <source>
        <dbReference type="ARBA" id="ARBA00023157"/>
    </source>
</evidence>
<keyword evidence="6 10" id="KW-0378">Hydrolase</keyword>
<dbReference type="InterPro" id="IPR033116">
    <property type="entry name" value="TRYPSIN_SER"/>
</dbReference>
<protein>
    <submittedName>
        <fullName evidence="13">Serine protease</fullName>
    </submittedName>
</protein>
<dbReference type="InterPro" id="IPR018114">
    <property type="entry name" value="TRYPSIN_HIS"/>
</dbReference>
<dbReference type="GO" id="GO:0006508">
    <property type="term" value="P:proteolysis"/>
    <property type="evidence" value="ECO:0007669"/>
    <property type="project" value="UniProtKB-KW"/>
</dbReference>
<keyword evidence="7 10" id="KW-0720">Serine protease</keyword>
<evidence type="ECO:0000256" key="3">
    <source>
        <dbReference type="ARBA" id="ARBA00022525"/>
    </source>
</evidence>
<name>Q25081_HYPLI</name>
<evidence type="ECO:0000256" key="11">
    <source>
        <dbReference type="SAM" id="SignalP"/>
    </source>
</evidence>
<accession>Q25081</accession>
<dbReference type="Gene3D" id="2.40.10.10">
    <property type="entry name" value="Trypsin-like serine proteases"/>
    <property type="match status" value="1"/>
</dbReference>
<dbReference type="AlphaFoldDB" id="Q25081"/>
<dbReference type="PANTHER" id="PTHR24276:SF91">
    <property type="entry name" value="AT26814P-RELATED"/>
    <property type="match status" value="1"/>
</dbReference>
<dbReference type="FunFam" id="2.40.10.10:FF:000077">
    <property type="entry name" value="Predicted protein"/>
    <property type="match status" value="1"/>
</dbReference>
<evidence type="ECO:0000256" key="10">
    <source>
        <dbReference type="RuleBase" id="RU363034"/>
    </source>
</evidence>
<dbReference type="Pfam" id="PF00089">
    <property type="entry name" value="Trypsin"/>
    <property type="match status" value="1"/>
</dbReference>
<organism evidence="13">
    <name type="scientific">Hypoderma lineatum</name>
    <name type="common">Early cattle grub</name>
    <name type="synonym">Common cattle grub</name>
    <dbReference type="NCBI Taxonomy" id="7389"/>
    <lineage>
        <taxon>Eukaryota</taxon>
        <taxon>Metazoa</taxon>
        <taxon>Ecdysozoa</taxon>
        <taxon>Arthropoda</taxon>
        <taxon>Hexapoda</taxon>
        <taxon>Insecta</taxon>
        <taxon>Pterygota</taxon>
        <taxon>Neoptera</taxon>
        <taxon>Endopterygota</taxon>
        <taxon>Diptera</taxon>
        <taxon>Brachycera</taxon>
        <taxon>Muscomorpha</taxon>
        <taxon>Oestroidea</taxon>
        <taxon>Oestridae</taxon>
        <taxon>Hypodermatinae</taxon>
        <taxon>Hypoderma</taxon>
    </lineage>
</organism>
<comment type="similarity">
    <text evidence="2">Belongs to the peptidase S1 family.</text>
</comment>
<dbReference type="InterPro" id="IPR001314">
    <property type="entry name" value="Peptidase_S1A"/>
</dbReference>
<feature type="domain" description="Peptidase S1" evidence="12">
    <location>
        <begin position="31"/>
        <end position="254"/>
    </location>
</feature>
<evidence type="ECO:0000259" key="12">
    <source>
        <dbReference type="PROSITE" id="PS50240"/>
    </source>
</evidence>
<reference evidence="13" key="1">
    <citation type="journal article" date="1994" name="Mol. Biochem. Parasitol.">
        <title>Sequencing and gene expression of hypodermins A, B, C in larval stages of Hypoderma lineatum.</title>
        <authorList>
            <person name="Moire N."/>
            <person name="Bigot Y."/>
            <person name="Periquet G."/>
            <person name="Boulard C."/>
        </authorList>
    </citation>
    <scope>NUCLEOTIDE SEQUENCE</scope>
</reference>
<evidence type="ECO:0000256" key="2">
    <source>
        <dbReference type="ARBA" id="ARBA00007664"/>
    </source>
</evidence>
<comment type="subcellular location">
    <subcellularLocation>
        <location evidence="1">Secreted</location>
    </subcellularLocation>
</comment>
<dbReference type="InterPro" id="IPR043504">
    <property type="entry name" value="Peptidase_S1_PA_chymotrypsin"/>
</dbReference>
<dbReference type="EMBL" id="X74304">
    <property type="protein sequence ID" value="CAA52357.1"/>
    <property type="molecule type" value="mRNA"/>
</dbReference>
<dbReference type="InterPro" id="IPR009003">
    <property type="entry name" value="Peptidase_S1_PA"/>
</dbReference>
<evidence type="ECO:0000256" key="8">
    <source>
        <dbReference type="ARBA" id="ARBA00023145"/>
    </source>
</evidence>
<dbReference type="SMART" id="SM00020">
    <property type="entry name" value="Tryp_SPc"/>
    <property type="match status" value="1"/>
</dbReference>
<evidence type="ECO:0000313" key="13">
    <source>
        <dbReference type="EMBL" id="CAA52357.1"/>
    </source>
</evidence>
<dbReference type="SUPFAM" id="SSF50494">
    <property type="entry name" value="Trypsin-like serine proteases"/>
    <property type="match status" value="1"/>
</dbReference>
<feature type="chain" id="PRO_5004203238" evidence="11">
    <location>
        <begin position="17"/>
        <end position="256"/>
    </location>
</feature>
<dbReference type="GO" id="GO:0004252">
    <property type="term" value="F:serine-type endopeptidase activity"/>
    <property type="evidence" value="ECO:0007669"/>
    <property type="project" value="InterPro"/>
</dbReference>
<evidence type="ECO:0000256" key="4">
    <source>
        <dbReference type="ARBA" id="ARBA00022670"/>
    </source>
</evidence>
<dbReference type="MEROPS" id="S01.090"/>
<sequence>MLKFVILVCSVACVFGAVVPGGMLPQLDGRIVGGFETDIEDFPWQVSIQRGGYHFCGGSIYSPEIIVTAAHCLEKIDASQLRVRVGSSYWDEEGSLLTVSNFKIHEKYDPMIMWYDVALLKLSSKLTYGPTVKNIELAKETPPDNADAVVSGWGTIYENYPYMPVQLRSVDVKMVSREVCRSEEYGYGNAIGPTMICAYAVGKDACQGDSGGPLVVGEALVGVVSWGEGCAYPGFPGVYTDVSVVRSWITENAKSF</sequence>
<evidence type="ECO:0000256" key="5">
    <source>
        <dbReference type="ARBA" id="ARBA00022729"/>
    </source>
</evidence>
<feature type="signal peptide" evidence="11">
    <location>
        <begin position="1"/>
        <end position="16"/>
    </location>
</feature>
<dbReference type="PROSITE" id="PS00135">
    <property type="entry name" value="TRYPSIN_SER"/>
    <property type="match status" value="1"/>
</dbReference>
<dbReference type="PROSITE" id="PS50240">
    <property type="entry name" value="TRYPSIN_DOM"/>
    <property type="match status" value="1"/>
</dbReference>
<keyword evidence="4 10" id="KW-0645">Protease</keyword>